<gene>
    <name evidence="1" type="ORF">CISG_08653</name>
</gene>
<name>A0A0J8R6M0_COCIT</name>
<dbReference type="Proteomes" id="UP000054559">
    <property type="component" value="Unassembled WGS sequence"/>
</dbReference>
<reference evidence="2" key="1">
    <citation type="journal article" date="2010" name="Genome Res.">
        <title>Population genomic sequencing of Coccidioides fungi reveals recent hybridization and transposon control.</title>
        <authorList>
            <person name="Neafsey D.E."/>
            <person name="Barker B.M."/>
            <person name="Sharpton T.J."/>
            <person name="Stajich J.E."/>
            <person name="Park D.J."/>
            <person name="Whiston E."/>
            <person name="Hung C.-Y."/>
            <person name="McMahan C."/>
            <person name="White J."/>
            <person name="Sykes S."/>
            <person name="Heiman D."/>
            <person name="Young S."/>
            <person name="Zeng Q."/>
            <person name="Abouelleil A."/>
            <person name="Aftuck L."/>
            <person name="Bessette D."/>
            <person name="Brown A."/>
            <person name="FitzGerald M."/>
            <person name="Lui A."/>
            <person name="Macdonald J.P."/>
            <person name="Priest M."/>
            <person name="Orbach M.J."/>
            <person name="Galgiani J.N."/>
            <person name="Kirkland T.N."/>
            <person name="Cole G.T."/>
            <person name="Birren B.W."/>
            <person name="Henn M.R."/>
            <person name="Taylor J.W."/>
            <person name="Rounsley S.D."/>
        </authorList>
    </citation>
    <scope>NUCLEOTIDE SEQUENCE [LARGE SCALE GENOMIC DNA]</scope>
    <source>
        <strain evidence="2">RMSCC 3703</strain>
    </source>
</reference>
<dbReference type="AlphaFoldDB" id="A0A0J8R6M0"/>
<accession>A0A0J8R6M0</accession>
<dbReference type="EMBL" id="DS268188">
    <property type="protein sequence ID" value="KMU80664.1"/>
    <property type="molecule type" value="Genomic_DNA"/>
</dbReference>
<evidence type="ECO:0000313" key="1">
    <source>
        <dbReference type="EMBL" id="KMU80664.1"/>
    </source>
</evidence>
<evidence type="ECO:0000313" key="2">
    <source>
        <dbReference type="Proteomes" id="UP000054559"/>
    </source>
</evidence>
<organism evidence="1 2">
    <name type="scientific">Coccidioides immitis RMSCC 3703</name>
    <dbReference type="NCBI Taxonomy" id="454286"/>
    <lineage>
        <taxon>Eukaryota</taxon>
        <taxon>Fungi</taxon>
        <taxon>Dikarya</taxon>
        <taxon>Ascomycota</taxon>
        <taxon>Pezizomycotina</taxon>
        <taxon>Eurotiomycetes</taxon>
        <taxon>Eurotiomycetidae</taxon>
        <taxon>Onygenales</taxon>
        <taxon>Onygenaceae</taxon>
        <taxon>Coccidioides</taxon>
    </lineage>
</organism>
<sequence>MLGYFELKIPTFDTHECISTSLLYPLDLMVARAEKLSLRTPATQDERDRLITAWLGDPLPRSSSPARSGQCSITIGRLTTKLIHHNIRIRNHPHGRVGGVLRDGLFSPAKAYLHLFAWISTPLLDCLATEELKNVILSTTEMGQPSFPASNALIYLTYGAFLI</sequence>
<protein>
    <submittedName>
        <fullName evidence="1">Uncharacterized protein</fullName>
    </submittedName>
</protein>
<proteinExistence type="predicted"/>